<evidence type="ECO:0000256" key="1">
    <source>
        <dbReference type="SAM" id="Phobius"/>
    </source>
</evidence>
<dbReference type="OrthoDB" id="5296662at2"/>
<dbReference type="NCBIfam" id="TIGR02532">
    <property type="entry name" value="IV_pilin_GFxxxE"/>
    <property type="match status" value="1"/>
</dbReference>
<dbReference type="STRING" id="1045855.DSC_12295"/>
<dbReference type="Pfam" id="PF16074">
    <property type="entry name" value="PilW"/>
    <property type="match status" value="1"/>
</dbReference>
<name>G7URB1_PSEUP</name>
<gene>
    <name evidence="2" type="ordered locus">DSC_12295</name>
</gene>
<feature type="transmembrane region" description="Helical" evidence="1">
    <location>
        <begin position="20"/>
        <end position="39"/>
    </location>
</feature>
<dbReference type="HOGENOM" id="CLU_052493_1_1_6"/>
<dbReference type="EMBL" id="CP003093">
    <property type="protein sequence ID" value="AER57103.1"/>
    <property type="molecule type" value="Genomic_DNA"/>
</dbReference>
<dbReference type="InterPro" id="IPR012902">
    <property type="entry name" value="N_methyl_site"/>
</dbReference>
<accession>G7URB1</accession>
<keyword evidence="1" id="KW-0472">Membrane</keyword>
<organism evidence="2 3">
    <name type="scientific">Pseudoxanthomonas spadix (strain BD-a59)</name>
    <dbReference type="NCBI Taxonomy" id="1045855"/>
    <lineage>
        <taxon>Bacteria</taxon>
        <taxon>Pseudomonadati</taxon>
        <taxon>Pseudomonadota</taxon>
        <taxon>Gammaproteobacteria</taxon>
        <taxon>Lysobacterales</taxon>
        <taxon>Lysobacteraceae</taxon>
        <taxon>Pseudoxanthomonas</taxon>
    </lineage>
</organism>
<dbReference type="PROSITE" id="PS00409">
    <property type="entry name" value="PROKAR_NTER_METHYL"/>
    <property type="match status" value="1"/>
</dbReference>
<dbReference type="Proteomes" id="UP000005870">
    <property type="component" value="Chromosome"/>
</dbReference>
<keyword evidence="1" id="KW-0812">Transmembrane</keyword>
<dbReference type="Pfam" id="PF07963">
    <property type="entry name" value="N_methyl"/>
    <property type="match status" value="1"/>
</dbReference>
<evidence type="ECO:0000313" key="3">
    <source>
        <dbReference type="Proteomes" id="UP000005870"/>
    </source>
</evidence>
<reference evidence="2 3" key="1">
    <citation type="journal article" date="2012" name="J. Bacteriol.">
        <title>Complete Genome Sequence of the BTEX-Degrading Bacterium Pseudoxanthomonas spadix BD-a59.</title>
        <authorList>
            <person name="Lee S.H."/>
            <person name="Jin H.M."/>
            <person name="Lee H.J."/>
            <person name="Kim J.M."/>
            <person name="Jeon C.O."/>
        </authorList>
    </citation>
    <scope>NUCLEOTIDE SEQUENCE [LARGE SCALE GENOMIC DNA]</scope>
    <source>
        <strain evidence="2 3">BD-a59</strain>
    </source>
</reference>
<dbReference type="AlphaFoldDB" id="G7URB1"/>
<dbReference type="eggNOG" id="COG4966">
    <property type="taxonomic scope" value="Bacteria"/>
</dbReference>
<evidence type="ECO:0000313" key="2">
    <source>
        <dbReference type="EMBL" id="AER57103.1"/>
    </source>
</evidence>
<sequence length="345" mass="36127">MTHTPLTLKDAQRGFTLIELMVALMLGLLVVAAAGGLFLSNRRVYGTTASINRIQENQRIAFELLARDIREAGGNPCTRNIVNMLDTSKPGGSYFAGWSNGVSGNNGTGPNGSDEITLSLANGASITVTESDNPSAELGLSSVGDITTGDILMVCNAEVASIFQVTNVASGKVGHNAGTGNPGNLEKPFQIDQATFDSNTAAQTGYCFLPPATGANPNCLNPPSGSPAQVVTPFAVRWYVANNTRGGTSLYRQVVTNGGAAPETPAEIAEGVTNMQISYKIGTDPAYLDAAAGLAWKQVMAVHAQLTFHAVRGALTKGDVLGTDNAVLTRSLDDYILLRNHQDIQ</sequence>
<protein>
    <submittedName>
        <fullName evidence="2">Type IV pilus assembly protein PilW</fullName>
    </submittedName>
</protein>
<dbReference type="KEGG" id="psd:DSC_12295"/>
<keyword evidence="3" id="KW-1185">Reference proteome</keyword>
<proteinExistence type="predicted"/>
<dbReference type="RefSeq" id="WP_014161276.1">
    <property type="nucleotide sequence ID" value="NC_016147.2"/>
</dbReference>
<dbReference type="InterPro" id="IPR032092">
    <property type="entry name" value="PilW"/>
</dbReference>
<keyword evidence="1" id="KW-1133">Transmembrane helix</keyword>